<reference evidence="2 3" key="1">
    <citation type="submission" date="2024-05" db="EMBL/GenBank/DDBJ databases">
        <title>Three bacterial strains, DH-69, EH-24, and ECK-19 isolated from coastal sediments.</title>
        <authorList>
            <person name="Ye Y.-Q."/>
            <person name="Du Z.-J."/>
        </authorList>
    </citation>
    <scope>NUCLEOTIDE SEQUENCE [LARGE SCALE GENOMIC DNA]</scope>
    <source>
        <strain evidence="2 3">ECK-19</strain>
    </source>
</reference>
<evidence type="ECO:0000313" key="3">
    <source>
        <dbReference type="Proteomes" id="UP001560685"/>
    </source>
</evidence>
<evidence type="ECO:0000313" key="2">
    <source>
        <dbReference type="EMBL" id="MEX6634704.1"/>
    </source>
</evidence>
<keyword evidence="3" id="KW-1185">Reference proteome</keyword>
<feature type="domain" description="Flagellar protein FlgJ N-terminal" evidence="1">
    <location>
        <begin position="60"/>
        <end position="95"/>
    </location>
</feature>
<dbReference type="RefSeq" id="WP_369314745.1">
    <property type="nucleotide sequence ID" value="NZ_JBEHZE010000002.1"/>
</dbReference>
<accession>A0ABV3Z7B3</accession>
<comment type="caution">
    <text evidence="2">The sequence shown here is derived from an EMBL/GenBank/DDBJ whole genome shotgun (WGS) entry which is preliminary data.</text>
</comment>
<protein>
    <submittedName>
        <fullName evidence="2">Rod-binding protein</fullName>
    </submittedName>
</protein>
<proteinExistence type="predicted"/>
<evidence type="ECO:0000259" key="1">
    <source>
        <dbReference type="Pfam" id="PF10135"/>
    </source>
</evidence>
<dbReference type="InterPro" id="IPR019301">
    <property type="entry name" value="Flagellar_prot_FlgJ_N"/>
</dbReference>
<dbReference type="Pfam" id="PF10135">
    <property type="entry name" value="Rod-binding"/>
    <property type="match status" value="1"/>
</dbReference>
<gene>
    <name evidence="2" type="ORF">ABFZ84_14230</name>
</gene>
<dbReference type="EMBL" id="JBEHZE010000002">
    <property type="protein sequence ID" value="MEX6634704.1"/>
    <property type="molecule type" value="Genomic_DNA"/>
</dbReference>
<sequence length="101" mass="10693">MTAPGLSIALSIPAAEQVNDNAKVAAEKDAALRKSAAEFESVFIAEMLSHAGFDKALSENSGFGGEAFSRMLVESYAEELTKNGGFGLSDQIYSQLKDRSS</sequence>
<dbReference type="Proteomes" id="UP001560685">
    <property type="component" value="Unassembled WGS sequence"/>
</dbReference>
<organism evidence="2 3">
    <name type="scientific">Hyphococcus lacteus</name>
    <dbReference type="NCBI Taxonomy" id="3143536"/>
    <lineage>
        <taxon>Bacteria</taxon>
        <taxon>Pseudomonadati</taxon>
        <taxon>Pseudomonadota</taxon>
        <taxon>Alphaproteobacteria</taxon>
        <taxon>Parvularculales</taxon>
        <taxon>Parvularculaceae</taxon>
        <taxon>Hyphococcus</taxon>
    </lineage>
</organism>
<name>A0ABV3Z7B3_9PROT</name>